<dbReference type="GO" id="GO:1903805">
    <property type="term" value="P:L-valine import across plasma membrane"/>
    <property type="evidence" value="ECO:0007669"/>
    <property type="project" value="TreeGrafter"/>
</dbReference>
<dbReference type="GO" id="GO:0016887">
    <property type="term" value="F:ATP hydrolysis activity"/>
    <property type="evidence" value="ECO:0007669"/>
    <property type="project" value="InterPro"/>
</dbReference>
<feature type="domain" description="ABC transporter" evidence="4">
    <location>
        <begin position="8"/>
        <end position="256"/>
    </location>
</feature>
<dbReference type="RefSeq" id="WP_190999608.1">
    <property type="nucleotide sequence ID" value="NZ_JACXSI010000055.1"/>
</dbReference>
<dbReference type="FunFam" id="3.40.50.300:FF:000421">
    <property type="entry name" value="Branched-chain amino acid ABC transporter ATP-binding protein"/>
    <property type="match status" value="1"/>
</dbReference>
<dbReference type="InterPro" id="IPR027417">
    <property type="entry name" value="P-loop_NTPase"/>
</dbReference>
<dbReference type="Pfam" id="PF00005">
    <property type="entry name" value="ABC_tran"/>
    <property type="match status" value="1"/>
</dbReference>
<dbReference type="Proteomes" id="UP000602076">
    <property type="component" value="Unassembled WGS sequence"/>
</dbReference>
<dbReference type="GO" id="GO:0015188">
    <property type="term" value="F:L-isoleucine transmembrane transporter activity"/>
    <property type="evidence" value="ECO:0007669"/>
    <property type="project" value="TreeGrafter"/>
</dbReference>
<dbReference type="GO" id="GO:0015192">
    <property type="term" value="F:L-phenylalanine transmembrane transporter activity"/>
    <property type="evidence" value="ECO:0007669"/>
    <property type="project" value="TreeGrafter"/>
</dbReference>
<protein>
    <submittedName>
        <fullName evidence="5">ABC transporter ATP-binding protein</fullName>
    </submittedName>
</protein>
<dbReference type="InterPro" id="IPR003593">
    <property type="entry name" value="AAA+_ATPase"/>
</dbReference>
<dbReference type="GO" id="GO:0005304">
    <property type="term" value="F:L-valine transmembrane transporter activity"/>
    <property type="evidence" value="ECO:0007669"/>
    <property type="project" value="TreeGrafter"/>
</dbReference>
<name>A0A927HD06_9BACI</name>
<keyword evidence="1" id="KW-0813">Transport</keyword>
<dbReference type="CDD" id="cd03219">
    <property type="entry name" value="ABC_Mj1267_LivG_branched"/>
    <property type="match status" value="1"/>
</dbReference>
<organism evidence="5 6">
    <name type="scientific">Peribacillus faecalis</name>
    <dbReference type="NCBI Taxonomy" id="2772559"/>
    <lineage>
        <taxon>Bacteria</taxon>
        <taxon>Bacillati</taxon>
        <taxon>Bacillota</taxon>
        <taxon>Bacilli</taxon>
        <taxon>Bacillales</taxon>
        <taxon>Bacillaceae</taxon>
        <taxon>Peribacillus</taxon>
    </lineage>
</organism>
<dbReference type="PROSITE" id="PS50893">
    <property type="entry name" value="ABC_TRANSPORTER_2"/>
    <property type="match status" value="1"/>
</dbReference>
<dbReference type="InterPro" id="IPR032823">
    <property type="entry name" value="BCA_ABC_TP_C"/>
</dbReference>
<accession>A0A927HD06</accession>
<keyword evidence="6" id="KW-1185">Reference proteome</keyword>
<dbReference type="GO" id="GO:0005524">
    <property type="term" value="F:ATP binding"/>
    <property type="evidence" value="ECO:0007669"/>
    <property type="project" value="UniProtKB-KW"/>
</dbReference>
<evidence type="ECO:0000313" key="6">
    <source>
        <dbReference type="Proteomes" id="UP000602076"/>
    </source>
</evidence>
<dbReference type="Pfam" id="PF12399">
    <property type="entry name" value="BCA_ABC_TP_C"/>
    <property type="match status" value="1"/>
</dbReference>
<sequence>MTTNKPLLKVDSVGIQFGGLKAVSGVDMEIHHGELVGLIGPNGAGKTTFFNLLTGVYIPTEGSITLNGENLKKLPPYKINQKGISRTFQNIRLFGDLSVIDNVKVAYHSLAKHNILSSILRLPNHIKGEKIIEEKALEFLKIFNLDIYKDELAKNLPYGQQRRLEIARALAANPKLLLLDEPAAGMNPQETQELMKLISFIREKFDLTVLLIEHDMSLVMGVCERIYVLDHGQLIAHGKPEEIRNNPKVIEAYLGEEVS</sequence>
<evidence type="ECO:0000256" key="1">
    <source>
        <dbReference type="ARBA" id="ARBA00022448"/>
    </source>
</evidence>
<gene>
    <name evidence="5" type="ORF">IEO70_17215</name>
</gene>
<dbReference type="GO" id="GO:0042941">
    <property type="term" value="P:D-alanine transmembrane transport"/>
    <property type="evidence" value="ECO:0007669"/>
    <property type="project" value="TreeGrafter"/>
</dbReference>
<dbReference type="PANTHER" id="PTHR45772">
    <property type="entry name" value="CONSERVED COMPONENT OF ABC TRANSPORTER FOR NATURAL AMINO ACIDS-RELATED"/>
    <property type="match status" value="1"/>
</dbReference>
<evidence type="ECO:0000313" key="5">
    <source>
        <dbReference type="EMBL" id="MBD3110076.1"/>
    </source>
</evidence>
<dbReference type="PANTHER" id="PTHR45772:SF7">
    <property type="entry name" value="AMINO ACID ABC TRANSPORTER ATP-BINDING PROTEIN"/>
    <property type="match status" value="1"/>
</dbReference>
<keyword evidence="2" id="KW-0547">Nucleotide-binding</keyword>
<keyword evidence="3 5" id="KW-0067">ATP-binding</keyword>
<dbReference type="Gene3D" id="3.40.50.300">
    <property type="entry name" value="P-loop containing nucleotide triphosphate hydrolases"/>
    <property type="match status" value="1"/>
</dbReference>
<evidence type="ECO:0000256" key="2">
    <source>
        <dbReference type="ARBA" id="ARBA00022741"/>
    </source>
</evidence>
<dbReference type="EMBL" id="JACXSI010000055">
    <property type="protein sequence ID" value="MBD3110076.1"/>
    <property type="molecule type" value="Genomic_DNA"/>
</dbReference>
<comment type="caution">
    <text evidence="5">The sequence shown here is derived from an EMBL/GenBank/DDBJ whole genome shotgun (WGS) entry which is preliminary data.</text>
</comment>
<dbReference type="AlphaFoldDB" id="A0A927HD06"/>
<dbReference type="InterPro" id="IPR051120">
    <property type="entry name" value="ABC_AA/LPS_Transport"/>
</dbReference>
<dbReference type="SUPFAM" id="SSF52540">
    <property type="entry name" value="P-loop containing nucleoside triphosphate hydrolases"/>
    <property type="match status" value="1"/>
</dbReference>
<evidence type="ECO:0000256" key="3">
    <source>
        <dbReference type="ARBA" id="ARBA00022840"/>
    </source>
</evidence>
<dbReference type="SMART" id="SM00382">
    <property type="entry name" value="AAA"/>
    <property type="match status" value="1"/>
</dbReference>
<proteinExistence type="predicted"/>
<dbReference type="GO" id="GO:0015808">
    <property type="term" value="P:L-alanine transport"/>
    <property type="evidence" value="ECO:0007669"/>
    <property type="project" value="TreeGrafter"/>
</dbReference>
<evidence type="ECO:0000259" key="4">
    <source>
        <dbReference type="PROSITE" id="PS50893"/>
    </source>
</evidence>
<dbReference type="InterPro" id="IPR003439">
    <property type="entry name" value="ABC_transporter-like_ATP-bd"/>
</dbReference>
<dbReference type="GO" id="GO:1903806">
    <property type="term" value="P:L-isoleucine import across plasma membrane"/>
    <property type="evidence" value="ECO:0007669"/>
    <property type="project" value="TreeGrafter"/>
</dbReference>
<reference evidence="5" key="1">
    <citation type="submission" date="2020-09" db="EMBL/GenBank/DDBJ databases">
        <title>Bacillus faecalis sp. nov., a moderately halophilic bacterium isolated from cow faeces.</title>
        <authorList>
            <person name="Jiang L."/>
            <person name="Lee J."/>
        </authorList>
    </citation>
    <scope>NUCLEOTIDE SEQUENCE</scope>
    <source>
        <strain evidence="5">AGMB 02131</strain>
    </source>
</reference>
<dbReference type="GO" id="GO:0005886">
    <property type="term" value="C:plasma membrane"/>
    <property type="evidence" value="ECO:0007669"/>
    <property type="project" value="TreeGrafter"/>
</dbReference>